<accession>A0A8J7R379</accession>
<dbReference type="EMBL" id="JAGIYY010000009">
    <property type="protein sequence ID" value="MBP0440867.1"/>
    <property type="molecule type" value="Genomic_DNA"/>
</dbReference>
<dbReference type="SUPFAM" id="SSF51316">
    <property type="entry name" value="Mss4-like"/>
    <property type="match status" value="1"/>
</dbReference>
<dbReference type="Gene3D" id="3.90.1590.10">
    <property type="entry name" value="glutathione-dependent formaldehyde- activating enzyme (gfa)"/>
    <property type="match status" value="1"/>
</dbReference>
<evidence type="ECO:0000256" key="3">
    <source>
        <dbReference type="ARBA" id="ARBA00022833"/>
    </source>
</evidence>
<keyword evidence="7" id="KW-1185">Reference proteome</keyword>
<comment type="similarity">
    <text evidence="1">Belongs to the Gfa family.</text>
</comment>
<keyword evidence="2" id="KW-0479">Metal-binding</keyword>
<proteinExistence type="inferred from homology"/>
<dbReference type="PANTHER" id="PTHR33337:SF40">
    <property type="entry name" value="CENP-V_GFA DOMAIN-CONTAINING PROTEIN-RELATED"/>
    <property type="match status" value="1"/>
</dbReference>
<dbReference type="Proteomes" id="UP000666240">
    <property type="component" value="Unassembled WGS sequence"/>
</dbReference>
<reference evidence="6" key="1">
    <citation type="submission" date="2021-03" db="EMBL/GenBank/DDBJ databases">
        <title>Genome sequencing and assembly of Tianweitania sediminis.</title>
        <authorList>
            <person name="Chhetri G."/>
        </authorList>
    </citation>
    <scope>NUCLEOTIDE SEQUENCE</scope>
    <source>
        <strain evidence="6">Z8</strain>
    </source>
</reference>
<dbReference type="RefSeq" id="WP_209336889.1">
    <property type="nucleotide sequence ID" value="NZ_JAGIYY010000009.1"/>
</dbReference>
<evidence type="ECO:0000259" key="5">
    <source>
        <dbReference type="PROSITE" id="PS51891"/>
    </source>
</evidence>
<dbReference type="GO" id="GO:0046872">
    <property type="term" value="F:metal ion binding"/>
    <property type="evidence" value="ECO:0007669"/>
    <property type="project" value="UniProtKB-KW"/>
</dbReference>
<dbReference type="InterPro" id="IPR011057">
    <property type="entry name" value="Mss4-like_sf"/>
</dbReference>
<protein>
    <submittedName>
        <fullName evidence="6">GFA family protein</fullName>
    </submittedName>
</protein>
<sequence>MSESPRAGQCDCGHVRVRLNGPIVAMTECWCSDCQKETGGGSSHSVIVSSDDVEIVGEQLGTRTRRSQRGAEVTRSFCLGCGNTIKAAVGDTPFIGLRAGLFDDRAFFRPQMVLFASEAPAWVSFPAGAKLFDSQPSAAA</sequence>
<dbReference type="AlphaFoldDB" id="A0A8J7R379"/>
<dbReference type="InterPro" id="IPR006913">
    <property type="entry name" value="CENP-V/GFA"/>
</dbReference>
<keyword evidence="3" id="KW-0862">Zinc</keyword>
<organism evidence="6 7">
    <name type="scientific">Tianweitania sediminis</name>
    <dbReference type="NCBI Taxonomy" id="1502156"/>
    <lineage>
        <taxon>Bacteria</taxon>
        <taxon>Pseudomonadati</taxon>
        <taxon>Pseudomonadota</taxon>
        <taxon>Alphaproteobacteria</taxon>
        <taxon>Hyphomicrobiales</taxon>
        <taxon>Phyllobacteriaceae</taxon>
        <taxon>Tianweitania</taxon>
    </lineage>
</organism>
<evidence type="ECO:0000313" key="6">
    <source>
        <dbReference type="EMBL" id="MBP0440867.1"/>
    </source>
</evidence>
<evidence type="ECO:0000313" key="7">
    <source>
        <dbReference type="Proteomes" id="UP000666240"/>
    </source>
</evidence>
<evidence type="ECO:0000256" key="2">
    <source>
        <dbReference type="ARBA" id="ARBA00022723"/>
    </source>
</evidence>
<dbReference type="Pfam" id="PF04828">
    <property type="entry name" value="GFA"/>
    <property type="match status" value="1"/>
</dbReference>
<feature type="domain" description="CENP-V/GFA" evidence="5">
    <location>
        <begin position="6"/>
        <end position="123"/>
    </location>
</feature>
<dbReference type="GO" id="GO:0016846">
    <property type="term" value="F:carbon-sulfur lyase activity"/>
    <property type="evidence" value="ECO:0007669"/>
    <property type="project" value="InterPro"/>
</dbReference>
<gene>
    <name evidence="6" type="ORF">J5Y06_19640</name>
</gene>
<dbReference type="PANTHER" id="PTHR33337">
    <property type="entry name" value="GFA DOMAIN-CONTAINING PROTEIN"/>
    <property type="match status" value="1"/>
</dbReference>
<evidence type="ECO:0000256" key="1">
    <source>
        <dbReference type="ARBA" id="ARBA00005495"/>
    </source>
</evidence>
<name>A0A8J7R379_9HYPH</name>
<evidence type="ECO:0000256" key="4">
    <source>
        <dbReference type="ARBA" id="ARBA00023239"/>
    </source>
</evidence>
<comment type="caution">
    <text evidence="6">The sequence shown here is derived from an EMBL/GenBank/DDBJ whole genome shotgun (WGS) entry which is preliminary data.</text>
</comment>
<dbReference type="PROSITE" id="PS51891">
    <property type="entry name" value="CENP_V_GFA"/>
    <property type="match status" value="1"/>
</dbReference>
<keyword evidence="4" id="KW-0456">Lyase</keyword>